<comment type="similarity">
    <text evidence="2 5">Belongs to the Nudix hydrolase family.</text>
</comment>
<evidence type="ECO:0000256" key="5">
    <source>
        <dbReference type="RuleBase" id="RU003476"/>
    </source>
</evidence>
<dbReference type="Gene3D" id="3.90.79.10">
    <property type="entry name" value="Nucleoside Triphosphate Pyrophosphohydrolase"/>
    <property type="match status" value="1"/>
</dbReference>
<dbReference type="PANTHER" id="PTHR43046">
    <property type="entry name" value="GDP-MANNOSE MANNOSYL HYDROLASE"/>
    <property type="match status" value="1"/>
</dbReference>
<dbReference type="EMBL" id="JANLCM010000002">
    <property type="protein sequence ID" value="MCS5719384.1"/>
    <property type="molecule type" value="Genomic_DNA"/>
</dbReference>
<name>A0ABT2GT39_9MICO</name>
<evidence type="ECO:0000256" key="1">
    <source>
        <dbReference type="ARBA" id="ARBA00001946"/>
    </source>
</evidence>
<dbReference type="InterPro" id="IPR000086">
    <property type="entry name" value="NUDIX_hydrolase_dom"/>
</dbReference>
<dbReference type="RefSeq" id="WP_259508880.1">
    <property type="nucleotide sequence ID" value="NZ_JANLCM010000002.1"/>
</dbReference>
<dbReference type="SUPFAM" id="SSF55811">
    <property type="entry name" value="Nudix"/>
    <property type="match status" value="1"/>
</dbReference>
<keyword evidence="8" id="KW-1185">Reference proteome</keyword>
<evidence type="ECO:0000256" key="2">
    <source>
        <dbReference type="ARBA" id="ARBA00005582"/>
    </source>
</evidence>
<evidence type="ECO:0000313" key="8">
    <source>
        <dbReference type="Proteomes" id="UP001165584"/>
    </source>
</evidence>
<accession>A0ABT2GT39</accession>
<dbReference type="CDD" id="cd04685">
    <property type="entry name" value="NUDIX_Hydrolase"/>
    <property type="match status" value="1"/>
</dbReference>
<organism evidence="7 8">
    <name type="scientific">Herbiconiux aconitum</name>
    <dbReference type="NCBI Taxonomy" id="2970913"/>
    <lineage>
        <taxon>Bacteria</taxon>
        <taxon>Bacillati</taxon>
        <taxon>Actinomycetota</taxon>
        <taxon>Actinomycetes</taxon>
        <taxon>Micrococcales</taxon>
        <taxon>Microbacteriaceae</taxon>
        <taxon>Herbiconiux</taxon>
    </lineage>
</organism>
<keyword evidence="3 5" id="KW-0378">Hydrolase</keyword>
<sequence length="164" mass="18619">MSGAADAATADDAVILKSRVLLIDQAGRALLFFTRADVATNPTRWLTPGGHLEAGETHRRAAVRELFEETGLVVSEAQLGAVFWSQDFTGEPAPDVLRQYREEWYLLRTEAFLPVDTHWTPEERIDVEAWRWWTLDEMEKTADSLEPTVLTDLLRRALNTPLLR</sequence>
<dbReference type="Pfam" id="PF00293">
    <property type="entry name" value="NUDIX"/>
    <property type="match status" value="1"/>
</dbReference>
<dbReference type="InterPro" id="IPR020476">
    <property type="entry name" value="Nudix_hydrolase"/>
</dbReference>
<feature type="domain" description="Nudix hydrolase" evidence="6">
    <location>
        <begin position="1"/>
        <end position="155"/>
    </location>
</feature>
<comment type="caution">
    <text evidence="7">The sequence shown here is derived from an EMBL/GenBank/DDBJ whole genome shotgun (WGS) entry which is preliminary data.</text>
</comment>
<dbReference type="PRINTS" id="PR00502">
    <property type="entry name" value="NUDIXFAMILY"/>
</dbReference>
<dbReference type="Proteomes" id="UP001165584">
    <property type="component" value="Unassembled WGS sequence"/>
</dbReference>
<dbReference type="PROSITE" id="PS00893">
    <property type="entry name" value="NUDIX_BOX"/>
    <property type="match status" value="1"/>
</dbReference>
<proteinExistence type="inferred from homology"/>
<evidence type="ECO:0000256" key="4">
    <source>
        <dbReference type="ARBA" id="ARBA00022842"/>
    </source>
</evidence>
<evidence type="ECO:0000313" key="7">
    <source>
        <dbReference type="EMBL" id="MCS5719384.1"/>
    </source>
</evidence>
<protein>
    <submittedName>
        <fullName evidence="7">NUDIX domain-containing protein</fullName>
    </submittedName>
</protein>
<evidence type="ECO:0000256" key="3">
    <source>
        <dbReference type="ARBA" id="ARBA00022801"/>
    </source>
</evidence>
<dbReference type="PROSITE" id="PS51462">
    <property type="entry name" value="NUDIX"/>
    <property type="match status" value="1"/>
</dbReference>
<gene>
    <name evidence="7" type="ORF">N1027_14695</name>
</gene>
<reference evidence="7" key="1">
    <citation type="submission" date="2022-08" db="EMBL/GenBank/DDBJ databases">
        <authorList>
            <person name="Deng Y."/>
            <person name="Han X.-F."/>
            <person name="Zhang Y.-Q."/>
        </authorList>
    </citation>
    <scope>NUCLEOTIDE SEQUENCE</scope>
    <source>
        <strain evidence="7">CPCC 205763</strain>
    </source>
</reference>
<keyword evidence="4" id="KW-0460">Magnesium</keyword>
<dbReference type="InterPro" id="IPR020084">
    <property type="entry name" value="NUDIX_hydrolase_CS"/>
</dbReference>
<evidence type="ECO:0000259" key="6">
    <source>
        <dbReference type="PROSITE" id="PS51462"/>
    </source>
</evidence>
<dbReference type="InterPro" id="IPR015797">
    <property type="entry name" value="NUDIX_hydrolase-like_dom_sf"/>
</dbReference>
<comment type="cofactor">
    <cofactor evidence="1">
        <name>Mg(2+)</name>
        <dbReference type="ChEBI" id="CHEBI:18420"/>
    </cofactor>
</comment>
<dbReference type="PANTHER" id="PTHR43046:SF12">
    <property type="entry name" value="GDP-MANNOSE MANNOSYL HYDROLASE"/>
    <property type="match status" value="1"/>
</dbReference>